<feature type="coiled-coil region" evidence="1">
    <location>
        <begin position="35"/>
        <end position="62"/>
    </location>
</feature>
<evidence type="ECO:0000256" key="1">
    <source>
        <dbReference type="SAM" id="Coils"/>
    </source>
</evidence>
<protein>
    <submittedName>
        <fullName evidence="3">Uncharacterized protein</fullName>
    </submittedName>
</protein>
<gene>
    <name evidence="3" type="ORF">GL50581_376</name>
</gene>
<dbReference type="AlphaFoldDB" id="C6LNS1"/>
<dbReference type="Proteomes" id="UP000002488">
    <property type="component" value="Unassembled WGS sequence"/>
</dbReference>
<accession>C6LNS1</accession>
<reference evidence="3 4" key="1">
    <citation type="journal article" date="2009" name="PLoS Pathog.">
        <title>Draft genome sequencing of giardia intestinalis assemblage B isolate GS: is human giardiasis caused by two different species?</title>
        <authorList>
            <person name="Franzen O."/>
            <person name="Jerlstrom-Hultqvist J."/>
            <person name="Castro E."/>
            <person name="Sherwood E."/>
            <person name="Ankarklev J."/>
            <person name="Reiner D.S."/>
            <person name="Palm D."/>
            <person name="Andersson J.O."/>
            <person name="Andersson B."/>
            <person name="Svard S.G."/>
        </authorList>
    </citation>
    <scope>NUCLEOTIDE SEQUENCE [LARGE SCALE GENOMIC DNA]</scope>
    <source>
        <strain evidence="4">ATCC 50581 / GS clone H7</strain>
    </source>
</reference>
<proteinExistence type="predicted"/>
<keyword evidence="1" id="KW-0175">Coiled coil</keyword>
<dbReference type="VEuPathDB" id="GiardiaDB:GL50581_376"/>
<dbReference type="OMA" id="CCTSCAQ"/>
<feature type="region of interest" description="Disordered" evidence="2">
    <location>
        <begin position="207"/>
        <end position="229"/>
    </location>
</feature>
<evidence type="ECO:0000313" key="3">
    <source>
        <dbReference type="EMBL" id="EET02337.1"/>
    </source>
</evidence>
<name>C6LNS1_GIAIB</name>
<dbReference type="EMBL" id="ACGJ01000532">
    <property type="protein sequence ID" value="EET02337.1"/>
    <property type="molecule type" value="Genomic_DNA"/>
</dbReference>
<organism evidence="3 4">
    <name type="scientific">Giardia intestinalis (strain ATCC 50581 / GS clone H7)</name>
    <name type="common">Giardia lamblia</name>
    <dbReference type="NCBI Taxonomy" id="598745"/>
    <lineage>
        <taxon>Eukaryota</taxon>
        <taxon>Metamonada</taxon>
        <taxon>Diplomonadida</taxon>
        <taxon>Hexamitidae</taxon>
        <taxon>Giardiinae</taxon>
        <taxon>Giardia</taxon>
    </lineage>
</organism>
<sequence>MLRNFPLHVSQYRLRGLAAEISSLNTYRRALQSVSATLKEQAIELQNSLDTYNRRLEELLEESLDQVESFSTVSEPELKRAQNSTQLLSALCFGTMLRIEEQKISEADDQSTAFNSALQLIEAFATDKEQKYFVQLISKKSNKFEELRTNYFSNEVLICDVEQKPRIMCGQLSEQFLNDPKMGLLFPEDIQILCNYVLNNNSEQNTVTYSESKDSKQQNNTESHDNMLSGDIEKHSSEELVESLHRLNKDVSEMLELFKLENANSSSDITHSSGLQEVKNESPMNSSAVEKSRIEEQPDSMQKDTSMLEDKSEKLLSLFRHVNLAALKSLNEYLSDICDKITQTWTQSTADAKPADKSAENSDDIDDMSPEDFVQAIISDLASVDDVGELFRRVLNTLRISNDLSNLAVDTPAIKNIMETVQKVKVLKQQRKKLDELTSVITTSISTISSTPECSFVDTESTEYLEIFNSAVGDFQSIVFQLGAARDTVQSTIDSLEKSLIEKFASFITNMANSEQASNGPSASGDQGHVESFSDTVAALRNALKAIPAKVERWESQAKAKVDIYSKEQAQLTNSTTIAKYSGAILEHKQTIEQMLNAAHQEIDGILEAGLSYSNQACALYLEQLKLTATIKALPCNDTSKHILGSLMAHKRCKKCKTLDWTMCRIEDGFLCCTSCAQSETGKWVRVVVS</sequence>
<dbReference type="OrthoDB" id="10255555at2759"/>
<feature type="compositionally biased region" description="Polar residues" evidence="2">
    <location>
        <begin position="266"/>
        <end position="275"/>
    </location>
</feature>
<evidence type="ECO:0000313" key="4">
    <source>
        <dbReference type="Proteomes" id="UP000002488"/>
    </source>
</evidence>
<comment type="caution">
    <text evidence="3">The sequence shown here is derived from an EMBL/GenBank/DDBJ whole genome shotgun (WGS) entry which is preliminary data.</text>
</comment>
<feature type="region of interest" description="Disordered" evidence="2">
    <location>
        <begin position="266"/>
        <end position="304"/>
    </location>
</feature>
<evidence type="ECO:0000256" key="2">
    <source>
        <dbReference type="SAM" id="MobiDB-lite"/>
    </source>
</evidence>